<comment type="caution">
    <text evidence="1">The sequence shown here is derived from an EMBL/GenBank/DDBJ whole genome shotgun (WGS) entry which is preliminary data.</text>
</comment>
<evidence type="ECO:0000313" key="2">
    <source>
        <dbReference type="Proteomes" id="UP001635817"/>
    </source>
</evidence>
<name>A0ABW9M534_9MYCO</name>
<protein>
    <submittedName>
        <fullName evidence="1">Uncharacterized protein</fullName>
    </submittedName>
</protein>
<organism evidence="1 2">
    <name type="scientific">Mycolicibacterium septicum</name>
    <dbReference type="NCBI Taxonomy" id="98668"/>
    <lineage>
        <taxon>Bacteria</taxon>
        <taxon>Bacillati</taxon>
        <taxon>Actinomycetota</taxon>
        <taxon>Actinomycetes</taxon>
        <taxon>Mycobacteriales</taxon>
        <taxon>Mycobacteriaceae</taxon>
        <taxon>Mycolicibacterium</taxon>
    </lineage>
</organism>
<proteinExistence type="predicted"/>
<dbReference type="EMBL" id="JBKBDE010000014">
    <property type="protein sequence ID" value="MFN6554694.1"/>
    <property type="molecule type" value="Genomic_DNA"/>
</dbReference>
<reference evidence="1 2" key="1">
    <citation type="submission" date="2024-12" db="EMBL/GenBank/DDBJ databases">
        <title>The coexistence of Mycolicibacterium septicum and Mycolicibacterium nivoides in clinical samples.</title>
        <authorList>
            <person name="Wang C."/>
            <person name="Feng Y."/>
            <person name="Zong Z."/>
        </authorList>
    </citation>
    <scope>NUCLEOTIDE SEQUENCE [LARGE SCALE GENOMIC DNA]</scope>
    <source>
        <strain evidence="1 2">120310</strain>
    </source>
</reference>
<keyword evidence="2" id="KW-1185">Reference proteome</keyword>
<evidence type="ECO:0000313" key="1">
    <source>
        <dbReference type="EMBL" id="MFN6554694.1"/>
    </source>
</evidence>
<accession>A0ABW9M534</accession>
<dbReference type="Proteomes" id="UP001635817">
    <property type="component" value="Unassembled WGS sequence"/>
</dbReference>
<dbReference type="RefSeq" id="WP_409552779.1">
    <property type="nucleotide sequence ID" value="NZ_JBKBDE010000014.1"/>
</dbReference>
<sequence>MPQVAFKMTEPRLTYYAVLAAGGTREDPAGVVRRVHTSPLPTDETFGRDLQWHPTEYLRKYFLGHNDVDHEEISADEAQAIIDRWRAKWANEDTQLNSKGGSVDPPIPLEPNTTYYAKLAGGRTRANPSGLVRRVHTSPLPTDETFGRDLQWHPTEYLRKYFLGHNDVDHEEISADEAQAIIDRWRAKWTKGAGNA</sequence>
<gene>
    <name evidence="1" type="ORF">ACK4CP_30190</name>
</gene>